<dbReference type="Proteomes" id="UP000799770">
    <property type="component" value="Unassembled WGS sequence"/>
</dbReference>
<dbReference type="AlphaFoldDB" id="A0A6A5ZHG8"/>
<gene>
    <name evidence="1" type="ORF">BDV96DRAFT_569535</name>
</gene>
<evidence type="ECO:0008006" key="3">
    <source>
        <dbReference type="Google" id="ProtNLM"/>
    </source>
</evidence>
<organism evidence="1 2">
    <name type="scientific">Lophiotrema nucula</name>
    <dbReference type="NCBI Taxonomy" id="690887"/>
    <lineage>
        <taxon>Eukaryota</taxon>
        <taxon>Fungi</taxon>
        <taxon>Dikarya</taxon>
        <taxon>Ascomycota</taxon>
        <taxon>Pezizomycotina</taxon>
        <taxon>Dothideomycetes</taxon>
        <taxon>Pleosporomycetidae</taxon>
        <taxon>Pleosporales</taxon>
        <taxon>Lophiotremataceae</taxon>
        <taxon>Lophiotrema</taxon>
    </lineage>
</organism>
<name>A0A6A5ZHG8_9PLEO</name>
<dbReference type="PANTHER" id="PTHR38790:SF4">
    <property type="entry name" value="2EXR DOMAIN-CONTAINING PROTEIN"/>
    <property type="match status" value="1"/>
</dbReference>
<evidence type="ECO:0000313" key="2">
    <source>
        <dbReference type="Proteomes" id="UP000799770"/>
    </source>
</evidence>
<dbReference type="OrthoDB" id="5413827at2759"/>
<dbReference type="EMBL" id="ML977317">
    <property type="protein sequence ID" value="KAF2118247.1"/>
    <property type="molecule type" value="Genomic_DNA"/>
</dbReference>
<sequence length="200" mass="23508">MWHHNIQVNQYHVRRPYHVMLHLHMQVAIELTNHSTQRNQKSSPFFRLPPELRNKVYSYLGDNIVHFGWNAEGMRNTPKFVTYPVCRQIFAETRLLPIADNTLDFFSPERCVDLINKFDPEQKEAVRYLRFDNRAKNKMGEPTRTQLRHAMRTLSALRKITICHAPSGLECEKAKAERSLRAALMKPDLEIVWEVNALLS</sequence>
<evidence type="ECO:0000313" key="1">
    <source>
        <dbReference type="EMBL" id="KAF2118247.1"/>
    </source>
</evidence>
<keyword evidence="2" id="KW-1185">Reference proteome</keyword>
<accession>A0A6A5ZHG8</accession>
<dbReference type="PANTHER" id="PTHR38790">
    <property type="entry name" value="2EXR DOMAIN-CONTAINING PROTEIN-RELATED"/>
    <property type="match status" value="1"/>
</dbReference>
<proteinExistence type="predicted"/>
<reference evidence="1" key="1">
    <citation type="journal article" date="2020" name="Stud. Mycol.">
        <title>101 Dothideomycetes genomes: a test case for predicting lifestyles and emergence of pathogens.</title>
        <authorList>
            <person name="Haridas S."/>
            <person name="Albert R."/>
            <person name="Binder M."/>
            <person name="Bloem J."/>
            <person name="Labutti K."/>
            <person name="Salamov A."/>
            <person name="Andreopoulos B."/>
            <person name="Baker S."/>
            <person name="Barry K."/>
            <person name="Bills G."/>
            <person name="Bluhm B."/>
            <person name="Cannon C."/>
            <person name="Castanera R."/>
            <person name="Culley D."/>
            <person name="Daum C."/>
            <person name="Ezra D."/>
            <person name="Gonzalez J."/>
            <person name="Henrissat B."/>
            <person name="Kuo A."/>
            <person name="Liang C."/>
            <person name="Lipzen A."/>
            <person name="Lutzoni F."/>
            <person name="Magnuson J."/>
            <person name="Mondo S."/>
            <person name="Nolan M."/>
            <person name="Ohm R."/>
            <person name="Pangilinan J."/>
            <person name="Park H.-J."/>
            <person name="Ramirez L."/>
            <person name="Alfaro M."/>
            <person name="Sun H."/>
            <person name="Tritt A."/>
            <person name="Yoshinaga Y."/>
            <person name="Zwiers L.-H."/>
            <person name="Turgeon B."/>
            <person name="Goodwin S."/>
            <person name="Spatafora J."/>
            <person name="Crous P."/>
            <person name="Grigoriev I."/>
        </authorList>
    </citation>
    <scope>NUCLEOTIDE SEQUENCE</scope>
    <source>
        <strain evidence="1">CBS 627.86</strain>
    </source>
</reference>
<protein>
    <recommendedName>
        <fullName evidence="3">F-box domain-containing protein</fullName>
    </recommendedName>
</protein>